<dbReference type="InterPro" id="IPR016181">
    <property type="entry name" value="Acyl_CoA_acyltransferase"/>
</dbReference>
<evidence type="ECO:0000256" key="2">
    <source>
        <dbReference type="ARBA" id="ARBA00022679"/>
    </source>
</evidence>
<dbReference type="EMBL" id="BFAA01000297">
    <property type="protein sequence ID" value="GCB70665.1"/>
    <property type="molecule type" value="Genomic_DNA"/>
</dbReference>
<dbReference type="InterPro" id="IPR051016">
    <property type="entry name" value="Diverse_Substrate_AcTransf"/>
</dbReference>
<gene>
    <name evidence="5" type="ORF">scyTo_0001339</name>
</gene>
<proteinExistence type="inferred from homology"/>
<reference evidence="5 6" key="1">
    <citation type="journal article" date="2018" name="Nat. Ecol. Evol.">
        <title>Shark genomes provide insights into elasmobranch evolution and the origin of vertebrates.</title>
        <authorList>
            <person name="Hara Y"/>
            <person name="Yamaguchi K"/>
            <person name="Onimaru K"/>
            <person name="Kadota M"/>
            <person name="Koyanagi M"/>
            <person name="Keeley SD"/>
            <person name="Tatsumi K"/>
            <person name="Tanaka K"/>
            <person name="Motone F"/>
            <person name="Kageyama Y"/>
            <person name="Nozu R"/>
            <person name="Adachi N"/>
            <person name="Nishimura O"/>
            <person name="Nakagawa R"/>
            <person name="Tanegashima C"/>
            <person name="Kiyatake I"/>
            <person name="Matsumoto R"/>
            <person name="Murakumo K"/>
            <person name="Nishida K"/>
            <person name="Terakita A"/>
            <person name="Kuratani S"/>
            <person name="Sato K"/>
            <person name="Hyodo S Kuraku.S."/>
        </authorList>
    </citation>
    <scope>NUCLEOTIDE SEQUENCE [LARGE SCALE GENOMIC DNA]</scope>
</reference>
<dbReference type="Proteomes" id="UP000288216">
    <property type="component" value="Unassembled WGS sequence"/>
</dbReference>
<dbReference type="PANTHER" id="PTHR10545">
    <property type="entry name" value="DIAMINE N-ACETYLTRANSFERASE"/>
    <property type="match status" value="1"/>
</dbReference>
<evidence type="ECO:0000256" key="3">
    <source>
        <dbReference type="ARBA" id="ARBA00023315"/>
    </source>
</evidence>
<keyword evidence="2" id="KW-0808">Transferase</keyword>
<evidence type="ECO:0000256" key="1">
    <source>
        <dbReference type="ARBA" id="ARBA00008694"/>
    </source>
</evidence>
<comment type="similarity">
    <text evidence="1">Belongs to the acetyltransferase family.</text>
</comment>
<accession>A0A401PC17</accession>
<evidence type="ECO:0000313" key="5">
    <source>
        <dbReference type="EMBL" id="GCB70665.1"/>
    </source>
</evidence>
<dbReference type="AlphaFoldDB" id="A0A401PC17"/>
<feature type="domain" description="N-acetyltransferase" evidence="4">
    <location>
        <begin position="37"/>
        <end position="82"/>
    </location>
</feature>
<dbReference type="GO" id="GO:0009447">
    <property type="term" value="P:putrescine catabolic process"/>
    <property type="evidence" value="ECO:0007669"/>
    <property type="project" value="UniProtKB-UniPathway"/>
</dbReference>
<dbReference type="Gene3D" id="3.40.630.30">
    <property type="match status" value="2"/>
</dbReference>
<dbReference type="GO" id="GO:0004145">
    <property type="term" value="F:diamine N-acetyltransferase activity"/>
    <property type="evidence" value="ECO:0007669"/>
    <property type="project" value="TreeGrafter"/>
</dbReference>
<comment type="caution">
    <text evidence="5">The sequence shown here is derived from an EMBL/GenBank/DDBJ whole genome shotgun (WGS) entry which is preliminary data.</text>
</comment>
<evidence type="ECO:0000259" key="4">
    <source>
        <dbReference type="Pfam" id="PF00583"/>
    </source>
</evidence>
<keyword evidence="6" id="KW-1185">Reference proteome</keyword>
<dbReference type="GO" id="GO:0032918">
    <property type="term" value="P:spermidine acetylation"/>
    <property type="evidence" value="ECO:0007669"/>
    <property type="project" value="TreeGrafter"/>
</dbReference>
<organism evidence="5 6">
    <name type="scientific">Scyliorhinus torazame</name>
    <name type="common">Cloudy catshark</name>
    <name type="synonym">Catulus torazame</name>
    <dbReference type="NCBI Taxonomy" id="75743"/>
    <lineage>
        <taxon>Eukaryota</taxon>
        <taxon>Metazoa</taxon>
        <taxon>Chordata</taxon>
        <taxon>Craniata</taxon>
        <taxon>Vertebrata</taxon>
        <taxon>Chondrichthyes</taxon>
        <taxon>Elasmobranchii</taxon>
        <taxon>Galeomorphii</taxon>
        <taxon>Galeoidea</taxon>
        <taxon>Carcharhiniformes</taxon>
        <taxon>Scyliorhinidae</taxon>
        <taxon>Scyliorhinus</taxon>
    </lineage>
</organism>
<name>A0A401PC17_SCYTO</name>
<dbReference type="OrthoDB" id="7305308at2759"/>
<dbReference type="Pfam" id="PF00583">
    <property type="entry name" value="Acetyltransf_1"/>
    <property type="match status" value="1"/>
</dbReference>
<dbReference type="UniPathway" id="UPA00188">
    <property type="reaction ID" value="UER00363"/>
</dbReference>
<dbReference type="InterPro" id="IPR000182">
    <property type="entry name" value="GNAT_dom"/>
</dbReference>
<sequence length="109" mass="12434">MTKFMIRNATSADCADLLRLIKELASYENMANAVKLTEKGLGIGSEILKRISQIAIQNRCCSMHFLVVGWNKASIEYYTKRGARDLSKQEGWHLFKFSKENMIKLASEE</sequence>
<evidence type="ECO:0000313" key="6">
    <source>
        <dbReference type="Proteomes" id="UP000288216"/>
    </source>
</evidence>
<dbReference type="GO" id="GO:0019809">
    <property type="term" value="F:spermidine binding"/>
    <property type="evidence" value="ECO:0007669"/>
    <property type="project" value="TreeGrafter"/>
</dbReference>
<dbReference type="STRING" id="75743.A0A401PC17"/>
<protein>
    <recommendedName>
        <fullName evidence="4">N-acetyltransferase domain-containing protein</fullName>
    </recommendedName>
</protein>
<dbReference type="SUPFAM" id="SSF55729">
    <property type="entry name" value="Acyl-CoA N-acyltransferases (Nat)"/>
    <property type="match status" value="1"/>
</dbReference>
<keyword evidence="3" id="KW-0012">Acyltransferase</keyword>
<dbReference type="OMA" id="YENMANA"/>
<dbReference type="PANTHER" id="PTHR10545:SF63">
    <property type="entry name" value="SPERMIDINE_SPERMINE N(1)-ACETYLTRANSFERASE-LIKE PROTEIN 1"/>
    <property type="match status" value="1"/>
</dbReference>